<comment type="caution">
    <text evidence="1">The sequence shown here is derived from an EMBL/GenBank/DDBJ whole genome shotgun (WGS) entry which is preliminary data.</text>
</comment>
<accession>A0A0G1P392</accession>
<dbReference type="EMBL" id="LCMA01000003">
    <property type="protein sequence ID" value="KKU27191.1"/>
    <property type="molecule type" value="Genomic_DNA"/>
</dbReference>
<evidence type="ECO:0000313" key="1">
    <source>
        <dbReference type="EMBL" id="KKU27191.1"/>
    </source>
</evidence>
<reference evidence="1 2" key="1">
    <citation type="journal article" date="2015" name="Nature">
        <title>rRNA introns, odd ribosomes, and small enigmatic genomes across a large radiation of phyla.</title>
        <authorList>
            <person name="Brown C.T."/>
            <person name="Hug L.A."/>
            <person name="Thomas B.C."/>
            <person name="Sharon I."/>
            <person name="Castelle C.J."/>
            <person name="Singh A."/>
            <person name="Wilkins M.J."/>
            <person name="Williams K.H."/>
            <person name="Banfield J.F."/>
        </authorList>
    </citation>
    <scope>NUCLEOTIDE SEQUENCE [LARGE SCALE GENOMIC DNA]</scope>
</reference>
<dbReference type="AlphaFoldDB" id="A0A0G1P392"/>
<dbReference type="Proteomes" id="UP000034175">
    <property type="component" value="Unassembled WGS sequence"/>
</dbReference>
<sequence>MSIEDGIIQEPNEAWTAARAERHAREHLIPGAKKDVLEKQGNTGDQATWDYLASRAGTERVKGYNPELESRLDALRSVAENLIQKIDATLGGHGSLLNVTGVTPDEVRALISGSNDIPQNKRSYYEALLLARQELEHAIGEIDMGIQPVLMRPENAILHPANTIPRMVATVKTALERIRG</sequence>
<gene>
    <name evidence="1" type="ORF">UX39_C0003G0030</name>
</gene>
<organism evidence="1 2">
    <name type="scientific">Candidatus Magasanikbacteria bacterium GW2011_GWA2_46_17</name>
    <dbReference type="NCBI Taxonomy" id="1619042"/>
    <lineage>
        <taxon>Bacteria</taxon>
        <taxon>Candidatus Magasanikiibacteriota</taxon>
    </lineage>
</organism>
<name>A0A0G1P392_9BACT</name>
<evidence type="ECO:0000313" key="2">
    <source>
        <dbReference type="Proteomes" id="UP000034175"/>
    </source>
</evidence>
<protein>
    <submittedName>
        <fullName evidence="1">Uncharacterized protein</fullName>
    </submittedName>
</protein>
<proteinExistence type="predicted"/>